<name>A0A0E9R5Y5_ANGAN</name>
<protein>
    <submittedName>
        <fullName evidence="1">Uncharacterized protein</fullName>
    </submittedName>
</protein>
<proteinExistence type="predicted"/>
<accession>A0A0E9R5Y5</accession>
<reference evidence="1" key="2">
    <citation type="journal article" date="2015" name="Fish Shellfish Immunol.">
        <title>Early steps in the European eel (Anguilla anguilla)-Vibrio vulnificus interaction in the gills: Role of the RtxA13 toxin.</title>
        <authorList>
            <person name="Callol A."/>
            <person name="Pajuelo D."/>
            <person name="Ebbesson L."/>
            <person name="Teles M."/>
            <person name="MacKenzie S."/>
            <person name="Amaro C."/>
        </authorList>
    </citation>
    <scope>NUCLEOTIDE SEQUENCE</scope>
</reference>
<evidence type="ECO:0000313" key="1">
    <source>
        <dbReference type="EMBL" id="JAH24529.1"/>
    </source>
</evidence>
<sequence length="31" mass="3528">MRTMTPLQLEAIQPASLRFFDCCDRILDAAT</sequence>
<reference evidence="1" key="1">
    <citation type="submission" date="2014-11" db="EMBL/GenBank/DDBJ databases">
        <authorList>
            <person name="Amaro Gonzalez C."/>
        </authorList>
    </citation>
    <scope>NUCLEOTIDE SEQUENCE</scope>
</reference>
<organism evidence="1">
    <name type="scientific">Anguilla anguilla</name>
    <name type="common">European freshwater eel</name>
    <name type="synonym">Muraena anguilla</name>
    <dbReference type="NCBI Taxonomy" id="7936"/>
    <lineage>
        <taxon>Eukaryota</taxon>
        <taxon>Metazoa</taxon>
        <taxon>Chordata</taxon>
        <taxon>Craniata</taxon>
        <taxon>Vertebrata</taxon>
        <taxon>Euteleostomi</taxon>
        <taxon>Actinopterygii</taxon>
        <taxon>Neopterygii</taxon>
        <taxon>Teleostei</taxon>
        <taxon>Anguilliformes</taxon>
        <taxon>Anguillidae</taxon>
        <taxon>Anguilla</taxon>
    </lineage>
</organism>
<dbReference type="AlphaFoldDB" id="A0A0E9R5Y5"/>
<dbReference type="EMBL" id="GBXM01084048">
    <property type="protein sequence ID" value="JAH24529.1"/>
    <property type="molecule type" value="Transcribed_RNA"/>
</dbReference>